<protein>
    <recommendedName>
        <fullName evidence="2">SH3b domain-containing protein</fullName>
    </recommendedName>
</protein>
<evidence type="ECO:0000313" key="1">
    <source>
        <dbReference type="EMBL" id="KKN52722.1"/>
    </source>
</evidence>
<sequence>MNGLGFQIWQLGLMPEPEKLAQFCNHYRIKWLNIKLLNGLYKYNRLGGNNNKVIEYIKVLTSNGIKVGMWQFCYGQLPKSEGLAAVKAFNTFQKYGLSFLQIDAETGMWNLPGSKQRAKDYMDNLNLPVGIEVYLNSYRFPENFPQFPFSTFLSYNKVTGNSPQVYWEFNHNPVDQLRESLRQYNKLPEHQGKIFIPIGSTYFRGVPEASGSWGPTIKDLENFTNECKDFPAFGFYSLDKIFKHYNNYGIDWMEAITGIGEFNGETPPPDDSPPDNNNGDEMRKVKCLVNYLNIRRGPSTSYQKVFYLLKGDTPDILEIKVNSNIWIRIGWKQWAAMRHNGVTYMEYI</sequence>
<dbReference type="Gene3D" id="2.30.30.40">
    <property type="entry name" value="SH3 Domains"/>
    <property type="match status" value="1"/>
</dbReference>
<gene>
    <name evidence="1" type="ORF">LCGC14_0609590</name>
</gene>
<accession>A0A0F9RS86</accession>
<dbReference type="AlphaFoldDB" id="A0A0F9RS86"/>
<proteinExistence type="predicted"/>
<reference evidence="1" key="1">
    <citation type="journal article" date="2015" name="Nature">
        <title>Complex archaea that bridge the gap between prokaryotes and eukaryotes.</title>
        <authorList>
            <person name="Spang A."/>
            <person name="Saw J.H."/>
            <person name="Jorgensen S.L."/>
            <person name="Zaremba-Niedzwiedzka K."/>
            <person name="Martijn J."/>
            <person name="Lind A.E."/>
            <person name="van Eijk R."/>
            <person name="Schleper C."/>
            <person name="Guy L."/>
            <person name="Ettema T.J."/>
        </authorList>
    </citation>
    <scope>NUCLEOTIDE SEQUENCE</scope>
</reference>
<dbReference type="EMBL" id="LAZR01001007">
    <property type="protein sequence ID" value="KKN52722.1"/>
    <property type="molecule type" value="Genomic_DNA"/>
</dbReference>
<comment type="caution">
    <text evidence="1">The sequence shown here is derived from an EMBL/GenBank/DDBJ whole genome shotgun (WGS) entry which is preliminary data.</text>
</comment>
<evidence type="ECO:0008006" key="2">
    <source>
        <dbReference type="Google" id="ProtNLM"/>
    </source>
</evidence>
<organism evidence="1">
    <name type="scientific">marine sediment metagenome</name>
    <dbReference type="NCBI Taxonomy" id="412755"/>
    <lineage>
        <taxon>unclassified sequences</taxon>
        <taxon>metagenomes</taxon>
        <taxon>ecological metagenomes</taxon>
    </lineage>
</organism>
<name>A0A0F9RS86_9ZZZZ</name>